<organism evidence="6 7">
    <name type="scientific">Aphanomyces stellatus</name>
    <dbReference type="NCBI Taxonomy" id="120398"/>
    <lineage>
        <taxon>Eukaryota</taxon>
        <taxon>Sar</taxon>
        <taxon>Stramenopiles</taxon>
        <taxon>Oomycota</taxon>
        <taxon>Saprolegniomycetes</taxon>
        <taxon>Saprolegniales</taxon>
        <taxon>Verrucalvaceae</taxon>
        <taxon>Aphanomyces</taxon>
    </lineage>
</organism>
<feature type="compositionally biased region" description="Pro residues" evidence="4">
    <location>
        <begin position="651"/>
        <end position="665"/>
    </location>
</feature>
<protein>
    <submittedName>
        <fullName evidence="6">Aste57867_14425 protein</fullName>
    </submittedName>
</protein>
<feature type="region of interest" description="Disordered" evidence="4">
    <location>
        <begin position="422"/>
        <end position="492"/>
    </location>
</feature>
<feature type="region of interest" description="Disordered" evidence="4">
    <location>
        <begin position="776"/>
        <end position="801"/>
    </location>
</feature>
<dbReference type="Pfam" id="PF12796">
    <property type="entry name" value="Ank_2"/>
    <property type="match status" value="1"/>
</dbReference>
<evidence type="ECO:0000313" key="6">
    <source>
        <dbReference type="EMBL" id="VFT91247.1"/>
    </source>
</evidence>
<dbReference type="InterPro" id="IPR036770">
    <property type="entry name" value="Ankyrin_rpt-contain_sf"/>
</dbReference>
<keyword evidence="1" id="KW-0677">Repeat</keyword>
<name>A0A485L333_9STRA</name>
<dbReference type="Proteomes" id="UP000332933">
    <property type="component" value="Unassembled WGS sequence"/>
</dbReference>
<gene>
    <name evidence="6" type="primary">Aste57867_14425</name>
    <name evidence="5" type="ORF">As57867_014371</name>
    <name evidence="6" type="ORF">ASTE57867_14425</name>
</gene>
<dbReference type="PROSITE" id="PS50297">
    <property type="entry name" value="ANK_REP_REGION"/>
    <property type="match status" value="1"/>
</dbReference>
<dbReference type="EMBL" id="VJMH01005540">
    <property type="protein sequence ID" value="KAF0694749.1"/>
    <property type="molecule type" value="Genomic_DNA"/>
</dbReference>
<reference evidence="5" key="2">
    <citation type="submission" date="2019-06" db="EMBL/GenBank/DDBJ databases">
        <title>Genomics analysis of Aphanomyces spp. identifies a new class of oomycete effector associated with host adaptation.</title>
        <authorList>
            <person name="Gaulin E."/>
        </authorList>
    </citation>
    <scope>NUCLEOTIDE SEQUENCE</scope>
    <source>
        <strain evidence="5">CBS 578.67</strain>
    </source>
</reference>
<evidence type="ECO:0000256" key="3">
    <source>
        <dbReference type="PROSITE-ProRule" id="PRU00023"/>
    </source>
</evidence>
<evidence type="ECO:0000313" key="5">
    <source>
        <dbReference type="EMBL" id="KAF0694749.1"/>
    </source>
</evidence>
<dbReference type="Pfam" id="PF00023">
    <property type="entry name" value="Ank"/>
    <property type="match status" value="1"/>
</dbReference>
<proteinExistence type="predicted"/>
<feature type="repeat" description="ANK" evidence="3">
    <location>
        <begin position="306"/>
        <end position="338"/>
    </location>
</feature>
<dbReference type="InterPro" id="IPR002110">
    <property type="entry name" value="Ankyrin_rpt"/>
</dbReference>
<accession>A0A485L333</accession>
<evidence type="ECO:0000256" key="2">
    <source>
        <dbReference type="ARBA" id="ARBA00023043"/>
    </source>
</evidence>
<keyword evidence="2 3" id="KW-0040">ANK repeat</keyword>
<dbReference type="PANTHER" id="PTHR24171:SF9">
    <property type="entry name" value="ANKYRIN REPEAT DOMAIN-CONTAINING PROTEIN 39"/>
    <property type="match status" value="1"/>
</dbReference>
<evidence type="ECO:0000256" key="4">
    <source>
        <dbReference type="SAM" id="MobiDB-lite"/>
    </source>
</evidence>
<feature type="compositionally biased region" description="Basic residues" evidence="4">
    <location>
        <begin position="561"/>
        <end position="570"/>
    </location>
</feature>
<dbReference type="EMBL" id="CAADRA010005561">
    <property type="protein sequence ID" value="VFT91247.1"/>
    <property type="molecule type" value="Genomic_DNA"/>
</dbReference>
<dbReference type="AlphaFoldDB" id="A0A485L333"/>
<dbReference type="PANTHER" id="PTHR24171">
    <property type="entry name" value="ANKYRIN REPEAT DOMAIN-CONTAINING PROTEIN 39-RELATED"/>
    <property type="match status" value="1"/>
</dbReference>
<feature type="region of interest" description="Disordered" evidence="4">
    <location>
        <begin position="1"/>
        <end position="67"/>
    </location>
</feature>
<feature type="compositionally biased region" description="Basic residues" evidence="4">
    <location>
        <begin position="516"/>
        <end position="525"/>
    </location>
</feature>
<feature type="region of interest" description="Disordered" evidence="4">
    <location>
        <begin position="630"/>
        <end position="727"/>
    </location>
</feature>
<keyword evidence="7" id="KW-1185">Reference proteome</keyword>
<feature type="compositionally biased region" description="Low complexity" evidence="4">
    <location>
        <begin position="678"/>
        <end position="698"/>
    </location>
</feature>
<evidence type="ECO:0000313" key="7">
    <source>
        <dbReference type="Proteomes" id="UP000332933"/>
    </source>
</evidence>
<feature type="compositionally biased region" description="Low complexity" evidence="4">
    <location>
        <begin position="39"/>
        <end position="51"/>
    </location>
</feature>
<dbReference type="Gene3D" id="1.25.40.20">
    <property type="entry name" value="Ankyrin repeat-containing domain"/>
    <property type="match status" value="2"/>
</dbReference>
<dbReference type="SUPFAM" id="SSF48403">
    <property type="entry name" value="Ankyrin repeat"/>
    <property type="match status" value="1"/>
</dbReference>
<sequence length="833" mass="87790">MRVVAGPTRVRLQPSGAGRGQPTTDRPAYRPAPIDCRVPETTTPVEGVPTKATPPPPEPTNTTPPDSTALLRYVKQANLSQVQALVAATPALINARGMWESTPLLAACQYAHPAIALHLLDVGADTSLVNEKHVSCLLLASLEGLAGVVAAILRSCPPTHLHLAGIVYNAFTDHNESLTPLVAAATNGHAAVLELLLDGMSTADDACGAALVAAAAFGHTAVVTRLLTHGASPTAVDARGNNAVLAALAAGHDGCAMTMLNLAPVMGDGVNVDKMTALHTAATGGCLDSARWLITHASMLDAVNAKNETPLLLAARKRDIGLIELLVHSGANADACDASGQSPRTVLVKNKLDRLLHRPDNASTPTAKPCVPAVELIAAAVIAAPTAAPAVDLIAAAAATTMAAGPPVAAIASVSPLAARGSRQLEPLTGPPKTMLTPVTPPRRKQSEQRLSKHVRTRKRSDVVGASSVPAEDSTAEATPARTPKPPPSTRKASYRVQTAAIVHGENAPLQVGRRTSVKMVRRRRSSDSIPTPAALDVMDGLPPSDDDAATTNMSSTTTPRQRRHRRRAHSLPPRLICGAIRVQLRTASVVSIRDLLKEGKQMTPLERQPMGSTKDTTKATAVVERVDDARPTQQEPPQPSSVAEADLSPTAPPLSVPETSPTPLPLLDTDVVDDPNRVASSPSAASLRSSSTQRSSSHAPTDNDATREATISRQRSARKESLKNLFAQPMAENTRLGRRDLSCHRIYRSTSVLLPPTAIEMDKIDRIYDVCEQHEPAMTPPPTLTRRPLSFTDKSSSSVGRLVAPSRDVLPATLPRTQIRPLEPMLPPPTDV</sequence>
<feature type="region of interest" description="Disordered" evidence="4">
    <location>
        <begin position="514"/>
        <end position="573"/>
    </location>
</feature>
<dbReference type="SMART" id="SM00248">
    <property type="entry name" value="ANK"/>
    <property type="match status" value="8"/>
</dbReference>
<dbReference type="PROSITE" id="PS50088">
    <property type="entry name" value="ANK_REPEAT"/>
    <property type="match status" value="1"/>
</dbReference>
<dbReference type="OrthoDB" id="20872at2759"/>
<evidence type="ECO:0000256" key="1">
    <source>
        <dbReference type="ARBA" id="ARBA00022737"/>
    </source>
</evidence>
<reference evidence="6 7" key="1">
    <citation type="submission" date="2019-03" db="EMBL/GenBank/DDBJ databases">
        <authorList>
            <person name="Gaulin E."/>
            <person name="Dumas B."/>
        </authorList>
    </citation>
    <scope>NUCLEOTIDE SEQUENCE [LARGE SCALE GENOMIC DNA]</scope>
    <source>
        <strain evidence="6">CBS 568.67</strain>
    </source>
</reference>